<dbReference type="InterPro" id="IPR052433">
    <property type="entry name" value="X-Pro_dipept-like"/>
</dbReference>
<evidence type="ECO:0000259" key="7">
    <source>
        <dbReference type="SMART" id="SM01011"/>
    </source>
</evidence>
<gene>
    <name evidence="8" type="ORF">NADFUDRAFT_52412</name>
</gene>
<evidence type="ECO:0000313" key="9">
    <source>
        <dbReference type="Proteomes" id="UP000095009"/>
    </source>
</evidence>
<dbReference type="GO" id="GO:0006508">
    <property type="term" value="P:proteolysis"/>
    <property type="evidence" value="ECO:0007669"/>
    <property type="project" value="TreeGrafter"/>
</dbReference>
<dbReference type="PANTHER" id="PTHR43226">
    <property type="entry name" value="XAA-PRO AMINOPEPTIDASE 3"/>
    <property type="match status" value="1"/>
</dbReference>
<dbReference type="InterPro" id="IPR000994">
    <property type="entry name" value="Pept_M24"/>
</dbReference>
<name>A0A1E3PH99_9ASCO</name>
<evidence type="ECO:0000256" key="5">
    <source>
        <dbReference type="ARBA" id="ARBA00023211"/>
    </source>
</evidence>
<reference evidence="8 9" key="1">
    <citation type="journal article" date="2016" name="Proc. Natl. Acad. Sci. U.S.A.">
        <title>Comparative genomics of biotechnologically important yeasts.</title>
        <authorList>
            <person name="Riley R."/>
            <person name="Haridas S."/>
            <person name="Wolfe K.H."/>
            <person name="Lopes M.R."/>
            <person name="Hittinger C.T."/>
            <person name="Goeker M."/>
            <person name="Salamov A.A."/>
            <person name="Wisecaver J.H."/>
            <person name="Long T.M."/>
            <person name="Calvey C.H."/>
            <person name="Aerts A.L."/>
            <person name="Barry K.W."/>
            <person name="Choi C."/>
            <person name="Clum A."/>
            <person name="Coughlan A.Y."/>
            <person name="Deshpande S."/>
            <person name="Douglass A.P."/>
            <person name="Hanson S.J."/>
            <person name="Klenk H.-P."/>
            <person name="LaButti K.M."/>
            <person name="Lapidus A."/>
            <person name="Lindquist E.A."/>
            <person name="Lipzen A.M."/>
            <person name="Meier-Kolthoff J.P."/>
            <person name="Ohm R.A."/>
            <person name="Otillar R.P."/>
            <person name="Pangilinan J.L."/>
            <person name="Peng Y."/>
            <person name="Rokas A."/>
            <person name="Rosa C.A."/>
            <person name="Scheuner C."/>
            <person name="Sibirny A.A."/>
            <person name="Slot J.C."/>
            <person name="Stielow J.B."/>
            <person name="Sun H."/>
            <person name="Kurtzman C.P."/>
            <person name="Blackwell M."/>
            <person name="Grigoriev I.V."/>
            <person name="Jeffries T.W."/>
        </authorList>
    </citation>
    <scope>NUCLEOTIDE SEQUENCE [LARGE SCALE GENOMIC DNA]</scope>
    <source>
        <strain evidence="8 9">DSM 6958</strain>
    </source>
</reference>
<evidence type="ECO:0000256" key="3">
    <source>
        <dbReference type="ARBA" id="ARBA00022723"/>
    </source>
</evidence>
<dbReference type="Pfam" id="PF05195">
    <property type="entry name" value="AMP_N"/>
    <property type="match status" value="1"/>
</dbReference>
<feature type="domain" description="Aminopeptidase P N-terminal" evidence="7">
    <location>
        <begin position="6"/>
        <end position="142"/>
    </location>
</feature>
<sequence>MVSAKYPSKEHARRSGGHFTARSATRKPTLIYISAAKSGLYPYSDQEFPHRQNRYFYYLTGFNGPDSFVTYNVQTDKLTLYLPEIDFDDVMWSGMPVSLKDALELHDVDQVLYVSKLEHNIKAHLAEGGQVLTIKGNHGYESLVTVSETLMESLDEARLIKDEFELNLMRHAAKITDNSHYAVMSALPIEKNEGHIHAEFIYHSMRQGSKHQSYDPVCCSGTNNSTLHYVKNDEDLDGRQLVLIDAGAEWKNYASDVTRSFPIDGEWSKEAREIYETVFDMQKQCIKAVKPGAHWDELHILSHTILIKHFLALGIFKSDFSIEEILKSRVSCSFLPHGLGHLLGLDTHDVGGKPNYLDEDIMFRYLRLRRDLQAGMVVTVEPGVYFNHFIIDPYVKDEKTSKFFDEAILAKYWAVGGIRLEDDIIVTPAGYENITKITSDIDEVAKTVKAGLKKGRKQFHCVV</sequence>
<dbReference type="EMBL" id="KV454411">
    <property type="protein sequence ID" value="ODQ64789.1"/>
    <property type="molecule type" value="Genomic_DNA"/>
</dbReference>
<dbReference type="STRING" id="857566.A0A1E3PH99"/>
<dbReference type="SMART" id="SM01011">
    <property type="entry name" value="AMP_N"/>
    <property type="match status" value="1"/>
</dbReference>
<dbReference type="Pfam" id="PF00557">
    <property type="entry name" value="Peptidase_M24"/>
    <property type="match status" value="1"/>
</dbReference>
<dbReference type="GO" id="GO:0070006">
    <property type="term" value="F:metalloaminopeptidase activity"/>
    <property type="evidence" value="ECO:0007669"/>
    <property type="project" value="InterPro"/>
</dbReference>
<evidence type="ECO:0000256" key="2">
    <source>
        <dbReference type="ARBA" id="ARBA00008766"/>
    </source>
</evidence>
<dbReference type="GO" id="GO:0030145">
    <property type="term" value="F:manganese ion binding"/>
    <property type="evidence" value="ECO:0007669"/>
    <property type="project" value="InterPro"/>
</dbReference>
<keyword evidence="3" id="KW-0479">Metal-binding</keyword>
<evidence type="ECO:0000313" key="8">
    <source>
        <dbReference type="EMBL" id="ODQ64789.1"/>
    </source>
</evidence>
<dbReference type="OrthoDB" id="10261878at2759"/>
<organism evidence="8 9">
    <name type="scientific">Nadsonia fulvescens var. elongata DSM 6958</name>
    <dbReference type="NCBI Taxonomy" id="857566"/>
    <lineage>
        <taxon>Eukaryota</taxon>
        <taxon>Fungi</taxon>
        <taxon>Dikarya</taxon>
        <taxon>Ascomycota</taxon>
        <taxon>Saccharomycotina</taxon>
        <taxon>Dipodascomycetes</taxon>
        <taxon>Dipodascales</taxon>
        <taxon>Dipodascales incertae sedis</taxon>
        <taxon>Nadsonia</taxon>
    </lineage>
</organism>
<dbReference type="AlphaFoldDB" id="A0A1E3PH99"/>
<accession>A0A1E3PH99</accession>
<comment type="similarity">
    <text evidence="2">Belongs to the peptidase M24B family.</text>
</comment>
<dbReference type="InterPro" id="IPR007865">
    <property type="entry name" value="Aminopep_P_N"/>
</dbReference>
<keyword evidence="4" id="KW-0378">Hydrolase</keyword>
<dbReference type="InterPro" id="IPR036005">
    <property type="entry name" value="Creatinase/aminopeptidase-like"/>
</dbReference>
<evidence type="ECO:0000256" key="6">
    <source>
        <dbReference type="SAM" id="MobiDB-lite"/>
    </source>
</evidence>
<dbReference type="SUPFAM" id="SSF53092">
    <property type="entry name" value="Creatinase/prolidase N-terminal domain"/>
    <property type="match status" value="1"/>
</dbReference>
<comment type="cofactor">
    <cofactor evidence="1">
        <name>Mn(2+)</name>
        <dbReference type="ChEBI" id="CHEBI:29035"/>
    </cofactor>
</comment>
<keyword evidence="5" id="KW-0464">Manganese</keyword>
<dbReference type="Proteomes" id="UP000095009">
    <property type="component" value="Unassembled WGS sequence"/>
</dbReference>
<protein>
    <recommendedName>
        <fullName evidence="7">Aminopeptidase P N-terminal domain-containing protein</fullName>
    </recommendedName>
</protein>
<dbReference type="PANTHER" id="PTHR43226:SF1">
    <property type="entry name" value="XAA-PRO DIPEPTIDASE"/>
    <property type="match status" value="1"/>
</dbReference>
<feature type="region of interest" description="Disordered" evidence="6">
    <location>
        <begin position="1"/>
        <end position="20"/>
    </location>
</feature>
<evidence type="ECO:0000256" key="4">
    <source>
        <dbReference type="ARBA" id="ARBA00022801"/>
    </source>
</evidence>
<dbReference type="Gene3D" id="3.40.350.10">
    <property type="entry name" value="Creatinase/prolidase N-terminal domain"/>
    <property type="match status" value="1"/>
</dbReference>
<evidence type="ECO:0000256" key="1">
    <source>
        <dbReference type="ARBA" id="ARBA00001936"/>
    </source>
</evidence>
<proteinExistence type="inferred from homology"/>
<keyword evidence="9" id="KW-1185">Reference proteome</keyword>
<dbReference type="Gene3D" id="3.90.230.10">
    <property type="entry name" value="Creatinase/methionine aminopeptidase superfamily"/>
    <property type="match status" value="1"/>
</dbReference>
<dbReference type="SUPFAM" id="SSF55920">
    <property type="entry name" value="Creatinase/aminopeptidase"/>
    <property type="match status" value="1"/>
</dbReference>
<dbReference type="InterPro" id="IPR029149">
    <property type="entry name" value="Creatin/AminoP/Spt16_N"/>
</dbReference>
<dbReference type="CDD" id="cd01087">
    <property type="entry name" value="Prolidase"/>
    <property type="match status" value="1"/>
</dbReference>